<dbReference type="FunFam" id="3.30.70.330:FF:000680">
    <property type="entry name" value="NOP4p Nucleolar protein"/>
    <property type="match status" value="1"/>
</dbReference>
<feature type="compositionally biased region" description="Polar residues" evidence="7">
    <location>
        <begin position="22"/>
        <end position="43"/>
    </location>
</feature>
<organism evidence="9 10">
    <name type="scientific">Batrachochytrium dendrobatidis (strain JEL423)</name>
    <dbReference type="NCBI Taxonomy" id="403673"/>
    <lineage>
        <taxon>Eukaryota</taxon>
        <taxon>Fungi</taxon>
        <taxon>Fungi incertae sedis</taxon>
        <taxon>Chytridiomycota</taxon>
        <taxon>Chytridiomycota incertae sedis</taxon>
        <taxon>Chytridiomycetes</taxon>
        <taxon>Rhizophydiales</taxon>
        <taxon>Rhizophydiales incertae sedis</taxon>
        <taxon>Batrachochytrium</taxon>
    </lineage>
</organism>
<keyword evidence="3" id="KW-0677">Repeat</keyword>
<protein>
    <recommendedName>
        <fullName evidence="8">RRM domain-containing protein</fullName>
    </recommendedName>
</protein>
<evidence type="ECO:0000313" key="10">
    <source>
        <dbReference type="Proteomes" id="UP000077115"/>
    </source>
</evidence>
<dbReference type="GO" id="GO:0003729">
    <property type="term" value="F:mRNA binding"/>
    <property type="evidence" value="ECO:0007669"/>
    <property type="project" value="TreeGrafter"/>
</dbReference>
<dbReference type="Proteomes" id="UP000077115">
    <property type="component" value="Unassembled WGS sequence"/>
</dbReference>
<dbReference type="InterPro" id="IPR051945">
    <property type="entry name" value="RRM_MRD1_RNA_proc_ribogen"/>
</dbReference>
<evidence type="ECO:0000256" key="1">
    <source>
        <dbReference type="ARBA" id="ARBA00004604"/>
    </source>
</evidence>
<dbReference type="EMBL" id="DS022307">
    <property type="protein sequence ID" value="OAJ42374.1"/>
    <property type="molecule type" value="Genomic_DNA"/>
</dbReference>
<feature type="domain" description="RRM" evidence="8">
    <location>
        <begin position="67"/>
        <end position="146"/>
    </location>
</feature>
<comment type="subcellular location">
    <subcellularLocation>
        <location evidence="1">Nucleus</location>
        <location evidence="1">Nucleolus</location>
    </subcellularLocation>
</comment>
<evidence type="ECO:0000256" key="3">
    <source>
        <dbReference type="ARBA" id="ARBA00022737"/>
    </source>
</evidence>
<dbReference type="InterPro" id="IPR012677">
    <property type="entry name" value="Nucleotide-bd_a/b_plait_sf"/>
</dbReference>
<name>A0A177WRT2_BATDL</name>
<feature type="region of interest" description="Disordered" evidence="7">
    <location>
        <begin position="1"/>
        <end position="58"/>
    </location>
</feature>
<dbReference type="SMART" id="SM00361">
    <property type="entry name" value="RRM_1"/>
    <property type="match status" value="3"/>
</dbReference>
<dbReference type="GO" id="GO:0005730">
    <property type="term" value="C:nucleolus"/>
    <property type="evidence" value="ECO:0007669"/>
    <property type="project" value="UniProtKB-SubCell"/>
</dbReference>
<feature type="region of interest" description="Disordered" evidence="7">
    <location>
        <begin position="872"/>
        <end position="1015"/>
    </location>
</feature>
<dbReference type="InterPro" id="IPR035979">
    <property type="entry name" value="RBD_domain_sf"/>
</dbReference>
<dbReference type="AlphaFoldDB" id="A0A177WRT2"/>
<keyword evidence="5" id="KW-0539">Nucleus</keyword>
<dbReference type="SUPFAM" id="SSF54928">
    <property type="entry name" value="RNA-binding domain, RBD"/>
    <property type="match status" value="5"/>
</dbReference>
<evidence type="ECO:0000256" key="5">
    <source>
        <dbReference type="ARBA" id="ARBA00023242"/>
    </source>
</evidence>
<feature type="compositionally biased region" description="Basic and acidic residues" evidence="7">
    <location>
        <begin position="872"/>
        <end position="881"/>
    </location>
</feature>
<dbReference type="VEuPathDB" id="FungiDB:BDEG_25826"/>
<keyword evidence="4 6" id="KW-0694">RNA-binding</keyword>
<feature type="region of interest" description="Disordered" evidence="7">
    <location>
        <begin position="813"/>
        <end position="838"/>
    </location>
</feature>
<dbReference type="PANTHER" id="PTHR48039:SF5">
    <property type="entry name" value="RNA-BINDING PROTEIN 28"/>
    <property type="match status" value="1"/>
</dbReference>
<dbReference type="CDD" id="cd12414">
    <property type="entry name" value="RRM2_RBM28_like"/>
    <property type="match status" value="1"/>
</dbReference>
<sequence>MPSTKKDQTTVNLSIPKKQHASSKVTKNIVNPSSDTLEDSTPISDHHITSVDVDSDGEDTSSVYSKSTLFVSTLPFTAKADDLEEFFSQIGPVRSCFIAKQKLTGLSSGCGYVHFALAEDAQRALVELKKQKFMGGRTLKMKIALRKSIVVQRKSEGIPVNIEEVAEMEKQASKDFVKMKRKLKVVDTTPVSSTSAVINGPLANAKKSDSTGSKLASNMTTLLLSRLPAKLTKKQLYKKLRKFGDVEDLQFPIDDVMDAASQDCARVIYKNEDSARRAQKQLNEHQFKGATIKSVIEPTKAKQRARLIIRNLSFNCKPENLQNVFSAFGIVKDCSVPHLDDGKARGFGFVEFETMDCAQRALQAVNGTKILNRPVAVDWALAKATFDRLSALPTAEGEDSSDNEDQVADAAQHDNEMTTSLKPQNSLHESMMEVDGEDGMEITMDDESSEEDDGIEIIMDNEVDSDVDQPSTRNTIPDESKPSSNKASSSQDDADTTLFIRNLSFETTEKELYNAFSTFGKLRYAKITMDKTSGLSRGTGFVCFYDEKNTSDCLVEYEKAKSVALLVMDPTSSNAVPVLPTSRNEYTTVNTSNSHKSVITPELSQMASGTNPAFMLGGRMLSITIAVSKKLAGELTYDSKLRRRAQDKRNMYLMREGVIFAGTEAAKTITEEELLKRTNSFADRKRILATNPNLFISRTRLSIRSLMPYVTDHELRNTAKHAVIAFWKQVEEGTRQPLEPEVVDEELQQGNDAPGIKRKVTIRQAKVLLDMDRLDAVTKKPKSKGYGFVEFNSHADALACLRWLNNNPTAFIQKKPQTNNAQKADSTQDKKTDKQVKAMPVSNTKVAKRPIVEFAVENRLVLKQRGERDIINKAKNPESTKVEGAAARIAKKDQIKKRKRDAPTADEPSQLPKTKKPDIKSIVSKTKAGKTRVDGSQSVSSLPKRPRALNAASGLPALAETEKSISKKQAKRARQDKEETDFTSMVARYRSQINAPLSKNGDGTPHPRSISSWTE</sequence>
<evidence type="ECO:0000256" key="6">
    <source>
        <dbReference type="PROSITE-ProRule" id="PRU00176"/>
    </source>
</evidence>
<dbReference type="OrthoDB" id="267048at2759"/>
<feature type="domain" description="RRM" evidence="8">
    <location>
        <begin position="220"/>
        <end position="293"/>
    </location>
</feature>
<feature type="compositionally biased region" description="Low complexity" evidence="7">
    <location>
        <begin position="482"/>
        <end position="491"/>
    </location>
</feature>
<evidence type="ECO:0000313" key="9">
    <source>
        <dbReference type="EMBL" id="OAJ42374.1"/>
    </source>
</evidence>
<accession>A0A177WRT2</accession>
<feature type="domain" description="RRM" evidence="8">
    <location>
        <begin position="496"/>
        <end position="562"/>
    </location>
</feature>
<dbReference type="STRING" id="403673.A0A177WRT2"/>
<feature type="compositionally biased region" description="Polar residues" evidence="7">
    <location>
        <begin position="813"/>
        <end position="825"/>
    </location>
</feature>
<gene>
    <name evidence="9" type="ORF">BDEG_25826</name>
</gene>
<dbReference type="Pfam" id="PF00076">
    <property type="entry name" value="RRM_1"/>
    <property type="match status" value="4"/>
</dbReference>
<dbReference type="SMART" id="SM00360">
    <property type="entry name" value="RRM"/>
    <property type="match status" value="5"/>
</dbReference>
<dbReference type="InterPro" id="IPR000504">
    <property type="entry name" value="RRM_dom"/>
</dbReference>
<evidence type="ECO:0000256" key="2">
    <source>
        <dbReference type="ARBA" id="ARBA00022553"/>
    </source>
</evidence>
<feature type="compositionally biased region" description="Basic and acidic residues" evidence="7">
    <location>
        <begin position="826"/>
        <end position="836"/>
    </location>
</feature>
<dbReference type="PANTHER" id="PTHR48039">
    <property type="entry name" value="RNA-BINDING MOTIF PROTEIN 14B"/>
    <property type="match status" value="1"/>
</dbReference>
<dbReference type="eggNOG" id="KOG0127">
    <property type="taxonomic scope" value="Eukaryota"/>
</dbReference>
<keyword evidence="2" id="KW-0597">Phosphoprotein</keyword>
<evidence type="ECO:0000259" key="8">
    <source>
        <dbReference type="PROSITE" id="PS50102"/>
    </source>
</evidence>
<reference evidence="9 10" key="2">
    <citation type="submission" date="2016-05" db="EMBL/GenBank/DDBJ databases">
        <title>Lineage-specific infection strategies underlie the spectrum of fungal disease in amphibians.</title>
        <authorList>
            <person name="Cuomo C.A."/>
            <person name="Farrer R.A."/>
            <person name="James T."/>
            <person name="Longcore J."/>
            <person name="Birren B."/>
        </authorList>
    </citation>
    <scope>NUCLEOTIDE SEQUENCE [LARGE SCALE GENOMIC DNA]</scope>
    <source>
        <strain evidence="9 10">JEL423</strain>
    </source>
</reference>
<dbReference type="InterPro" id="IPR003954">
    <property type="entry name" value="RRM_euk-type"/>
</dbReference>
<proteinExistence type="predicted"/>
<feature type="region of interest" description="Disordered" evidence="7">
    <location>
        <begin position="460"/>
        <end position="493"/>
    </location>
</feature>
<dbReference type="PROSITE" id="PS50102">
    <property type="entry name" value="RRM"/>
    <property type="match status" value="4"/>
</dbReference>
<feature type="domain" description="RRM" evidence="8">
    <location>
        <begin position="305"/>
        <end position="382"/>
    </location>
</feature>
<evidence type="ECO:0000256" key="4">
    <source>
        <dbReference type="ARBA" id="ARBA00022884"/>
    </source>
</evidence>
<reference evidence="9 10" key="1">
    <citation type="submission" date="2006-10" db="EMBL/GenBank/DDBJ databases">
        <title>The Genome Sequence of Batrachochytrium dendrobatidis JEL423.</title>
        <authorList>
            <consortium name="The Broad Institute Genome Sequencing Platform"/>
            <person name="Birren B."/>
            <person name="Lander E."/>
            <person name="Galagan J."/>
            <person name="Cuomo C."/>
            <person name="Devon K."/>
            <person name="Jaffe D."/>
            <person name="Butler J."/>
            <person name="Alvarez P."/>
            <person name="Gnerre S."/>
            <person name="Grabherr M."/>
            <person name="Kleber M."/>
            <person name="Mauceli E."/>
            <person name="Brockman W."/>
            <person name="Young S."/>
            <person name="LaButti K."/>
            <person name="Sykes S."/>
            <person name="DeCaprio D."/>
            <person name="Crawford M."/>
            <person name="Koehrsen M."/>
            <person name="Engels R."/>
            <person name="Montgomery P."/>
            <person name="Pearson M."/>
            <person name="Howarth C."/>
            <person name="Larson L."/>
            <person name="White J."/>
            <person name="O'Leary S."/>
            <person name="Kodira C."/>
            <person name="Zeng Q."/>
            <person name="Yandava C."/>
            <person name="Alvarado L."/>
            <person name="Longcore J."/>
            <person name="James T."/>
        </authorList>
    </citation>
    <scope>NUCLEOTIDE SEQUENCE [LARGE SCALE GENOMIC DNA]</scope>
    <source>
        <strain evidence="9 10">JEL423</strain>
    </source>
</reference>
<dbReference type="Gene3D" id="3.30.70.330">
    <property type="match status" value="5"/>
</dbReference>
<evidence type="ECO:0000256" key="7">
    <source>
        <dbReference type="SAM" id="MobiDB-lite"/>
    </source>
</evidence>
<dbReference type="FunFam" id="3.30.70.330:FF:000406">
    <property type="entry name" value="Related to Nucleolar protein NOP4"/>
    <property type="match status" value="1"/>
</dbReference>